<dbReference type="Proteomes" id="UP000036955">
    <property type="component" value="Unassembled WGS sequence"/>
</dbReference>
<evidence type="ECO:0000313" key="2">
    <source>
        <dbReference type="Proteomes" id="UP000036955"/>
    </source>
</evidence>
<accession>A0A0L1LHQ4</accession>
<evidence type="ECO:0000313" key="1">
    <source>
        <dbReference type="EMBL" id="KNH15833.1"/>
    </source>
</evidence>
<sequence length="102" mass="10920">MRAHLARGLALITRNSPCTDILGHAVHLLILDRTLLHLCVTLSQLRLEPGTFGFSTSVRPTQLLVVDVAACLPSQVCSNAKFKENSGICSKAFPHAAPAFGL</sequence>
<dbReference type="AlphaFoldDB" id="A0A0L1LHQ4"/>
<organism evidence="1 2">
    <name type="scientific">Pseudomonas syringae</name>
    <dbReference type="NCBI Taxonomy" id="317"/>
    <lineage>
        <taxon>Bacteria</taxon>
        <taxon>Pseudomonadati</taxon>
        <taxon>Pseudomonadota</taxon>
        <taxon>Gammaproteobacteria</taxon>
        <taxon>Pseudomonadales</taxon>
        <taxon>Pseudomonadaceae</taxon>
        <taxon>Pseudomonas</taxon>
    </lineage>
</organism>
<proteinExistence type="predicted"/>
<dbReference type="EMBL" id="LFQK01000112">
    <property type="protein sequence ID" value="KNH15833.1"/>
    <property type="molecule type" value="Genomic_DNA"/>
</dbReference>
<gene>
    <name evidence="1" type="ORF">ACS77_28715</name>
</gene>
<protein>
    <submittedName>
        <fullName evidence="1">Uncharacterized protein</fullName>
    </submittedName>
</protein>
<comment type="caution">
    <text evidence="1">The sequence shown here is derived from an EMBL/GenBank/DDBJ whole genome shotgun (WGS) entry which is preliminary data.</text>
</comment>
<reference evidence="1 2" key="1">
    <citation type="submission" date="2015-06" db="EMBL/GenBank/DDBJ databases">
        <authorList>
            <person name="Hoefler B.C."/>
            <person name="Straight P.D."/>
        </authorList>
    </citation>
    <scope>NUCLEOTIDE SEQUENCE [LARGE SCALE GENOMIC DNA]</scope>
    <source>
        <strain evidence="1 2">Riq4</strain>
    </source>
</reference>
<name>A0A0L1LHQ4_PSESX</name>